<evidence type="ECO:0000256" key="6">
    <source>
        <dbReference type="ARBA" id="ARBA00023002"/>
    </source>
</evidence>
<name>A0A8E8PGB9_KLUMA</name>
<comment type="similarity">
    <text evidence="4">Belongs to the nitroreductase family.</text>
</comment>
<dbReference type="SUPFAM" id="SSF55469">
    <property type="entry name" value="FMN-dependent nitroreductase-like"/>
    <property type="match status" value="1"/>
</dbReference>
<evidence type="ECO:0000256" key="5">
    <source>
        <dbReference type="ARBA" id="ARBA00022490"/>
    </source>
</evidence>
<comment type="subcellular location">
    <subcellularLocation>
        <location evidence="3">Cytoplasm</location>
    </subcellularLocation>
    <subcellularLocation>
        <location evidence="2">Nucleus</location>
    </subcellularLocation>
</comment>
<evidence type="ECO:0000313" key="10">
    <source>
        <dbReference type="EMBL" id="QWE79677.1"/>
    </source>
</evidence>
<dbReference type="PANTHER" id="PTHR43035">
    <property type="entry name" value="FATTY ACID REPRESSION MUTANT PROTEIN 2-RELATED"/>
    <property type="match status" value="1"/>
</dbReference>
<dbReference type="EMBL" id="CP015054">
    <property type="protein sequence ID" value="QGN14136.1"/>
    <property type="molecule type" value="Genomic_DNA"/>
</dbReference>
<reference evidence="10" key="3">
    <citation type="submission" date="2020-04" db="EMBL/GenBank/DDBJ databases">
        <authorList>
            <person name="Hong J."/>
            <person name="Wang D."/>
            <person name="Zhang N."/>
            <person name="Wu D."/>
        </authorList>
    </citation>
    <scope>NUCLEOTIDE SEQUENCE</scope>
    <source>
        <strain evidence="10">NBRC1777</strain>
    </source>
</reference>
<dbReference type="InterPro" id="IPR029479">
    <property type="entry name" value="Nitroreductase"/>
</dbReference>
<evidence type="ECO:0000256" key="4">
    <source>
        <dbReference type="ARBA" id="ARBA00007118"/>
    </source>
</evidence>
<dbReference type="Proteomes" id="UP000422736">
    <property type="component" value="Chromosome 1"/>
</dbReference>
<dbReference type="FunFam" id="3.40.109.10:FF:000001">
    <property type="entry name" value="Nitroreductase family"/>
    <property type="match status" value="1"/>
</dbReference>
<evidence type="ECO:0000256" key="7">
    <source>
        <dbReference type="ARBA" id="ARBA00023242"/>
    </source>
</evidence>
<dbReference type="GO" id="GO:0034599">
    <property type="term" value="P:cellular response to oxidative stress"/>
    <property type="evidence" value="ECO:0007669"/>
    <property type="project" value="InterPro"/>
</dbReference>
<keyword evidence="7" id="KW-0539">Nucleus</keyword>
<dbReference type="GO" id="GO:0005737">
    <property type="term" value="C:cytoplasm"/>
    <property type="evidence" value="ECO:0007669"/>
    <property type="project" value="UniProtKB-SubCell"/>
</dbReference>
<organism evidence="10">
    <name type="scientific">Kluyveromyces marxianus</name>
    <name type="common">Yeast</name>
    <name type="synonym">Candida kefyr</name>
    <dbReference type="NCBI Taxonomy" id="4911"/>
    <lineage>
        <taxon>Eukaryota</taxon>
        <taxon>Fungi</taxon>
        <taxon>Dikarya</taxon>
        <taxon>Ascomycota</taxon>
        <taxon>Saccharomycotina</taxon>
        <taxon>Saccharomycetes</taxon>
        <taxon>Saccharomycetales</taxon>
        <taxon>Saccharomycetaceae</taxon>
        <taxon>Kluyveromyces</taxon>
    </lineage>
</organism>
<proteinExistence type="inferred from homology"/>
<evidence type="ECO:0000256" key="1">
    <source>
        <dbReference type="ARBA" id="ARBA00001917"/>
    </source>
</evidence>
<dbReference type="Pfam" id="PF00881">
    <property type="entry name" value="Nitroreductase"/>
    <property type="match status" value="1"/>
</dbReference>
<reference evidence="9" key="2">
    <citation type="submission" date="2019-11" db="EMBL/GenBank/DDBJ databases">
        <authorList>
            <person name="Lu H."/>
        </authorList>
    </citation>
    <scope>NUCLEOTIDE SEQUENCE</scope>
    <source>
        <strain evidence="9">FIM1</strain>
    </source>
</reference>
<dbReference type="EMBL" id="MT383676">
    <property type="protein sequence ID" value="QWE79677.1"/>
    <property type="molecule type" value="Genomic_DNA"/>
</dbReference>
<keyword evidence="5" id="KW-0963">Cytoplasm</keyword>
<evidence type="ECO:0000313" key="9">
    <source>
        <dbReference type="EMBL" id="QGN14136.1"/>
    </source>
</evidence>
<reference evidence="9 11" key="1">
    <citation type="submission" date="2016-03" db="EMBL/GenBank/DDBJ databases">
        <title>How can Kluyveromyces marxianus grow so fast - potential evolutionary course in Saccharomyces Complex revealed by comparative genomics.</title>
        <authorList>
            <person name="Mo W."/>
            <person name="Lu W."/>
            <person name="Yang X."/>
            <person name="Qi J."/>
            <person name="Lv H."/>
        </authorList>
    </citation>
    <scope>NUCLEOTIDE SEQUENCE [LARGE SCALE GENOMIC DNA]</scope>
    <source>
        <strain evidence="9 11">FIM1</strain>
    </source>
</reference>
<evidence type="ECO:0000259" key="8">
    <source>
        <dbReference type="Pfam" id="PF00881"/>
    </source>
</evidence>
<keyword evidence="6" id="KW-0560">Oxidoreductase</keyword>
<dbReference type="AlphaFoldDB" id="A0A8E8PGB9"/>
<dbReference type="InterPro" id="IPR000415">
    <property type="entry name" value="Nitroreductase-like"/>
</dbReference>
<dbReference type="GO" id="GO:0005634">
    <property type="term" value="C:nucleus"/>
    <property type="evidence" value="ECO:0007669"/>
    <property type="project" value="UniProtKB-SubCell"/>
</dbReference>
<dbReference type="PANTHER" id="PTHR43035:SF1">
    <property type="entry name" value="FATTY ACID REPRESSION MUTANT PROTEIN 2-RELATED"/>
    <property type="match status" value="1"/>
</dbReference>
<dbReference type="VEuPathDB" id="FungiDB:KLMA_10069"/>
<evidence type="ECO:0000256" key="2">
    <source>
        <dbReference type="ARBA" id="ARBA00004123"/>
    </source>
</evidence>
<dbReference type="GO" id="GO:0016491">
    <property type="term" value="F:oxidoreductase activity"/>
    <property type="evidence" value="ECO:0007669"/>
    <property type="project" value="UniProtKB-KW"/>
</dbReference>
<dbReference type="OrthoDB" id="2138173at2759"/>
<accession>A0A8E8PGB9</accession>
<evidence type="ECO:0000313" key="11">
    <source>
        <dbReference type="Proteomes" id="UP000422736"/>
    </source>
</evidence>
<gene>
    <name evidence="9" type="primary">HBN1</name>
    <name evidence="9" type="ORF">FIM1_789</name>
</gene>
<dbReference type="InterPro" id="IPR033877">
    <property type="entry name" value="Frm2/Hbn1"/>
</dbReference>
<comment type="cofactor">
    <cofactor evidence="1">
        <name>FMN</name>
        <dbReference type="ChEBI" id="CHEBI:58210"/>
    </cofactor>
</comment>
<dbReference type="Gene3D" id="3.40.109.10">
    <property type="entry name" value="NADH Oxidase"/>
    <property type="match status" value="1"/>
</dbReference>
<evidence type="ECO:0000256" key="3">
    <source>
        <dbReference type="ARBA" id="ARBA00004496"/>
    </source>
</evidence>
<feature type="domain" description="Nitroreductase" evidence="8">
    <location>
        <begin position="13"/>
        <end position="154"/>
    </location>
</feature>
<protein>
    <submittedName>
        <fullName evidence="9 10">Nitroreductase HBN1</fullName>
    </submittedName>
</protein>
<sequence length="196" mass="20800">MSSAASQQFLKAIAARRTIYSLKPELPSGVSIDDVQAVVQAIIKDTPTSFNSQSNRALILTGEAHKKVWASVTDAVEGEAGKKRPASIRDEAYGSIIFFSDDKTVEQLKANFPAWAGAFPSFADQSSGAAQISAWTALELLGLGGHLQHYNGYVKAALPEGAAPQEWNVTAQLVFGAPAAPAGEKTFIENPVKVLN</sequence>
<keyword evidence="11" id="KW-1185">Reference proteome</keyword>